<dbReference type="Gene3D" id="2.130.10.10">
    <property type="entry name" value="YVTN repeat-like/Quinoprotein amine dehydrogenase"/>
    <property type="match status" value="2"/>
</dbReference>
<dbReference type="RefSeq" id="WP_378976483.1">
    <property type="nucleotide sequence ID" value="NZ_JBHTBJ010000048.1"/>
</dbReference>
<protein>
    <recommendedName>
        <fullName evidence="3">Lactonase family protein</fullName>
    </recommendedName>
</protein>
<comment type="caution">
    <text evidence="1">The sequence shown here is derived from an EMBL/GenBank/DDBJ whole genome shotgun (WGS) entry which is preliminary data.</text>
</comment>
<dbReference type="EMBL" id="JBHTBJ010000048">
    <property type="protein sequence ID" value="MFC7279296.1"/>
    <property type="molecule type" value="Genomic_DNA"/>
</dbReference>
<evidence type="ECO:0000313" key="1">
    <source>
        <dbReference type="EMBL" id="MFC7279296.1"/>
    </source>
</evidence>
<accession>A0ABW2I333</accession>
<sequence>MEQGMRSGGHLYMQTNEVKNFIIHYERTADGTIHEVERVATGGAGSGVYKPISGQESAPNAFEAAGSVIVSTDRRFLFTTNGGDNSVSSFGVGADGKLTLLDVKRTGNVVAGRSGTAKSLAYVPASGTLYVLHSFGPQHVRLMSVDADGKLEARPEGYTVNTPDKPLRVSTMIVLSPDQQYVVVGTTFDQPAKANPDGSPILWADRPDGSKKSVASNAPDPDGIVVFPVRPDGSLGDGMFQDGGGGSPFYPAFLHHRTRHFVIGYAVGDGVALATLGEDGKIATGPVVKTDTSAGLPSELCWLAVSPDDQWVFATNFGYSNISSFRIDGDVISLAHSAASPKVPGDGTFRALNGTVSSGPNDNWLSPDGGFLYQIYANASKLVGYAVQADGSLSEVTSAQIPYNSPQGLAGI</sequence>
<organism evidence="1 2">
    <name type="scientific">Paractinoplanes rhizophilus</name>
    <dbReference type="NCBI Taxonomy" id="1416877"/>
    <lineage>
        <taxon>Bacteria</taxon>
        <taxon>Bacillati</taxon>
        <taxon>Actinomycetota</taxon>
        <taxon>Actinomycetes</taxon>
        <taxon>Micromonosporales</taxon>
        <taxon>Micromonosporaceae</taxon>
        <taxon>Paractinoplanes</taxon>
    </lineage>
</organism>
<reference evidence="2" key="1">
    <citation type="journal article" date="2019" name="Int. J. Syst. Evol. Microbiol.">
        <title>The Global Catalogue of Microorganisms (GCM) 10K type strain sequencing project: providing services to taxonomists for standard genome sequencing and annotation.</title>
        <authorList>
            <consortium name="The Broad Institute Genomics Platform"/>
            <consortium name="The Broad Institute Genome Sequencing Center for Infectious Disease"/>
            <person name="Wu L."/>
            <person name="Ma J."/>
        </authorList>
    </citation>
    <scope>NUCLEOTIDE SEQUENCE [LARGE SCALE GENOMIC DNA]</scope>
    <source>
        <strain evidence="2">XZYJT-10</strain>
    </source>
</reference>
<dbReference type="InterPro" id="IPR015943">
    <property type="entry name" value="WD40/YVTN_repeat-like_dom_sf"/>
</dbReference>
<keyword evidence="2" id="KW-1185">Reference proteome</keyword>
<evidence type="ECO:0000313" key="2">
    <source>
        <dbReference type="Proteomes" id="UP001596548"/>
    </source>
</evidence>
<gene>
    <name evidence="1" type="ORF">ACFQS1_35490</name>
</gene>
<name>A0ABW2I333_9ACTN</name>
<dbReference type="InterPro" id="IPR011044">
    <property type="entry name" value="Quino_amine_DH_bsu"/>
</dbReference>
<dbReference type="Proteomes" id="UP001596548">
    <property type="component" value="Unassembled WGS sequence"/>
</dbReference>
<evidence type="ECO:0008006" key="3">
    <source>
        <dbReference type="Google" id="ProtNLM"/>
    </source>
</evidence>
<proteinExistence type="predicted"/>
<dbReference type="SUPFAM" id="SSF50969">
    <property type="entry name" value="YVTN repeat-like/Quinoprotein amine dehydrogenase"/>
    <property type="match status" value="1"/>
</dbReference>